<proteinExistence type="predicted"/>
<organism evidence="1 2">
    <name type="scientific">Collinsella stercoris DSM 13279</name>
    <dbReference type="NCBI Taxonomy" id="445975"/>
    <lineage>
        <taxon>Bacteria</taxon>
        <taxon>Bacillati</taxon>
        <taxon>Actinomycetota</taxon>
        <taxon>Coriobacteriia</taxon>
        <taxon>Coriobacteriales</taxon>
        <taxon>Coriobacteriaceae</taxon>
        <taxon>Collinsella</taxon>
    </lineage>
</organism>
<protein>
    <submittedName>
        <fullName evidence="1">Uncharacterized protein</fullName>
    </submittedName>
</protein>
<dbReference type="EMBL" id="ABXJ01000147">
    <property type="protein sequence ID" value="EEA89387.1"/>
    <property type="molecule type" value="Genomic_DNA"/>
</dbReference>
<gene>
    <name evidence="1" type="ORF">COLSTE_02451</name>
</gene>
<dbReference type="HOGENOM" id="CLU_3214887_0_0_11"/>
<dbReference type="Proteomes" id="UP000003560">
    <property type="component" value="Unassembled WGS sequence"/>
</dbReference>
<reference evidence="1 2" key="1">
    <citation type="submission" date="2008-10" db="EMBL/GenBank/DDBJ databases">
        <title>Draft genome sequence of Collinsella stercoris (DSM 13279).</title>
        <authorList>
            <person name="Sudarsanam P."/>
            <person name="Ley R."/>
            <person name="Guruge J."/>
            <person name="Turnbaugh P.J."/>
            <person name="Mahowald M."/>
            <person name="Liep D."/>
            <person name="Gordon J."/>
        </authorList>
    </citation>
    <scope>NUCLEOTIDE SEQUENCE [LARGE SCALE GENOMIC DNA]</scope>
    <source>
        <strain evidence="1 2">DSM 13279</strain>
    </source>
</reference>
<keyword evidence="2" id="KW-1185">Reference proteome</keyword>
<dbReference type="AlphaFoldDB" id="B6GEB4"/>
<evidence type="ECO:0000313" key="1">
    <source>
        <dbReference type="EMBL" id="EEA89387.1"/>
    </source>
</evidence>
<comment type="caution">
    <text evidence="1">The sequence shown here is derived from an EMBL/GenBank/DDBJ whole genome shotgun (WGS) entry which is preliminary data.</text>
</comment>
<dbReference type="STRING" id="445975.COLSTE_02451"/>
<sequence>MLITDSQGYYITLRCGREFARLRQKLANRVLHGKVIQPQKGDRR</sequence>
<reference evidence="1 2" key="2">
    <citation type="submission" date="2008-10" db="EMBL/GenBank/DDBJ databases">
        <authorList>
            <person name="Fulton L."/>
            <person name="Clifton S."/>
            <person name="Fulton B."/>
            <person name="Xu J."/>
            <person name="Minx P."/>
            <person name="Pepin K.H."/>
            <person name="Johnson M."/>
            <person name="Thiruvilangam P."/>
            <person name="Bhonagiri V."/>
            <person name="Nash W.E."/>
            <person name="Mardis E.R."/>
            <person name="Wilson R.K."/>
        </authorList>
    </citation>
    <scope>NUCLEOTIDE SEQUENCE [LARGE SCALE GENOMIC DNA]</scope>
    <source>
        <strain evidence="1 2">DSM 13279</strain>
    </source>
</reference>
<accession>B6GEB4</accession>
<name>B6GEB4_9ACTN</name>
<evidence type="ECO:0000313" key="2">
    <source>
        <dbReference type="Proteomes" id="UP000003560"/>
    </source>
</evidence>